<reference evidence="1 2" key="1">
    <citation type="submission" date="2013-02" db="EMBL/GenBank/DDBJ databases">
        <title>The Genome Sequence of Enterococcus phoeniculicola BAA-412.</title>
        <authorList>
            <consortium name="The Broad Institute Genome Sequencing Platform"/>
            <consortium name="The Broad Institute Genome Sequencing Center for Infectious Disease"/>
            <person name="Earl A.M."/>
            <person name="Gilmore M.S."/>
            <person name="Lebreton F."/>
            <person name="Walker B."/>
            <person name="Young S.K."/>
            <person name="Zeng Q."/>
            <person name="Gargeya S."/>
            <person name="Fitzgerald M."/>
            <person name="Haas B."/>
            <person name="Abouelleil A."/>
            <person name="Alvarado L."/>
            <person name="Arachchi H.M."/>
            <person name="Berlin A.M."/>
            <person name="Chapman S.B."/>
            <person name="Dewar J."/>
            <person name="Goldberg J."/>
            <person name="Griggs A."/>
            <person name="Gujja S."/>
            <person name="Hansen M."/>
            <person name="Howarth C."/>
            <person name="Imamovic A."/>
            <person name="Larimer J."/>
            <person name="McCowan C."/>
            <person name="Murphy C."/>
            <person name="Neiman D."/>
            <person name="Pearson M."/>
            <person name="Priest M."/>
            <person name="Roberts A."/>
            <person name="Saif S."/>
            <person name="Shea T."/>
            <person name="Sisk P."/>
            <person name="Sykes S."/>
            <person name="Wortman J."/>
            <person name="Nusbaum C."/>
            <person name="Birren B."/>
        </authorList>
    </citation>
    <scope>NUCLEOTIDE SEQUENCE [LARGE SCALE GENOMIC DNA]</scope>
    <source>
        <strain evidence="1 2">ATCC BAA-412</strain>
    </source>
</reference>
<evidence type="ECO:0000313" key="1">
    <source>
        <dbReference type="EMBL" id="EOL41726.1"/>
    </source>
</evidence>
<dbReference type="AlphaFoldDB" id="R3W2P2"/>
<dbReference type="Proteomes" id="UP000013785">
    <property type="component" value="Unassembled WGS sequence"/>
</dbReference>
<evidence type="ECO:0000313" key="2">
    <source>
        <dbReference type="Proteomes" id="UP000013785"/>
    </source>
</evidence>
<dbReference type="eggNOG" id="ENOG502ZBHK">
    <property type="taxonomic scope" value="Bacteria"/>
</dbReference>
<sequence>MNNLVTVENQRIPSYGLNKSKRTIECYLQFDGELRIVGRLDNNYIYWYSSSHIEYERLNKEVFEYLTTMPIEYVTSLYSVSDGKEETAHKFSLDLSSIEKMKWNTPFGHYYAYENEERHGEYFARDLSSYYRTLQKKCEIREAEGLYLRILKVYLDKLSEKETNYPKVKNLEEILTIESYLLVSKNPEIRKYYGLCIEKIKGLYNAYMTMIR</sequence>
<gene>
    <name evidence="1" type="ORF">UC3_03291</name>
</gene>
<comment type="caution">
    <text evidence="1">The sequence shown here is derived from an EMBL/GenBank/DDBJ whole genome shotgun (WGS) entry which is preliminary data.</text>
</comment>
<dbReference type="OrthoDB" id="2041058at2"/>
<proteinExistence type="predicted"/>
<dbReference type="EMBL" id="AJAT01000018">
    <property type="protein sequence ID" value="EOL41726.1"/>
    <property type="molecule type" value="Genomic_DNA"/>
</dbReference>
<dbReference type="HOGENOM" id="CLU_1298189_0_0_9"/>
<protein>
    <submittedName>
        <fullName evidence="1">Uncharacterized protein</fullName>
    </submittedName>
</protein>
<accession>R3W2P2</accession>
<name>R3W2P2_9ENTE</name>
<dbReference type="PATRIC" id="fig|1158610.3.peg.3280"/>
<organism evidence="1 2">
    <name type="scientific">Enterococcus phoeniculicola ATCC BAA-412</name>
    <dbReference type="NCBI Taxonomy" id="1158610"/>
    <lineage>
        <taxon>Bacteria</taxon>
        <taxon>Bacillati</taxon>
        <taxon>Bacillota</taxon>
        <taxon>Bacilli</taxon>
        <taxon>Lactobacillales</taxon>
        <taxon>Enterococcaceae</taxon>
        <taxon>Enterococcus</taxon>
    </lineage>
</organism>
<dbReference type="RefSeq" id="WP_010769922.1">
    <property type="nucleotide sequence ID" value="NZ_ASWE01000001.1"/>
</dbReference>
<keyword evidence="2" id="KW-1185">Reference proteome</keyword>
<dbReference type="STRING" id="154621.RV11_GL002751"/>